<dbReference type="SMART" id="SM00448">
    <property type="entry name" value="REC"/>
    <property type="match status" value="1"/>
</dbReference>
<dbReference type="PANTHER" id="PTHR43280">
    <property type="entry name" value="ARAC-FAMILY TRANSCRIPTIONAL REGULATOR"/>
    <property type="match status" value="1"/>
</dbReference>
<evidence type="ECO:0000256" key="2">
    <source>
        <dbReference type="ARBA" id="ARBA00023125"/>
    </source>
</evidence>
<sequence>MYNVLIIDDEPWSRQVVKTLVPWESLGLQQAGEAEDGREGLRLADELSPHIIITDMRMPGIDGVELLQQLNDQYPEIKIIVMSGYDDWPYLKQAIRSRAVEYLLKPIDADELLGALSRCLAELREAASRYDGADDAGEPFLFADSALLNGYLATKRQVYALMREFQAGGVEQAFLKLQQELTETLTPERQKGMIPQLAYDFILMLQEFLAENGLSSDYARDPSAVSVTEWSSITQAMNELGSLYVIAIREAELLRRSRGSLSIAAIQAYIDKHYGEPISLETIAQQFFVSKEHLSRLFKASAGENLTDYLHRRRMERARELIVEQGYSIKHVAELTGYADLTYFYRVFKKHFGITPGDLRKEE</sequence>
<dbReference type="PANTHER" id="PTHR43280:SF2">
    <property type="entry name" value="HTH-TYPE TRANSCRIPTIONAL REGULATOR EXSA"/>
    <property type="match status" value="1"/>
</dbReference>
<dbReference type="SMART" id="SM00342">
    <property type="entry name" value="HTH_ARAC"/>
    <property type="match status" value="1"/>
</dbReference>
<dbReference type="InterPro" id="IPR009057">
    <property type="entry name" value="Homeodomain-like_sf"/>
</dbReference>
<dbReference type="CDD" id="cd17536">
    <property type="entry name" value="REC_YesN-like"/>
    <property type="match status" value="1"/>
</dbReference>
<evidence type="ECO:0000256" key="3">
    <source>
        <dbReference type="ARBA" id="ARBA00023163"/>
    </source>
</evidence>
<organism evidence="7 8">
    <name type="scientific">Paenibacillus filicis</name>
    <dbReference type="NCBI Taxonomy" id="669464"/>
    <lineage>
        <taxon>Bacteria</taxon>
        <taxon>Bacillati</taxon>
        <taxon>Bacillota</taxon>
        <taxon>Bacilli</taxon>
        <taxon>Bacillales</taxon>
        <taxon>Paenibacillaceae</taxon>
        <taxon>Paenibacillus</taxon>
    </lineage>
</organism>
<keyword evidence="3" id="KW-0804">Transcription</keyword>
<proteinExistence type="predicted"/>
<reference evidence="7 8" key="1">
    <citation type="submission" date="2024-04" db="EMBL/GenBank/DDBJ databases">
        <title>draft genome sequnece of Paenibacillus filicis.</title>
        <authorList>
            <person name="Kim D.-U."/>
        </authorList>
    </citation>
    <scope>NUCLEOTIDE SEQUENCE [LARGE SCALE GENOMIC DNA]</scope>
    <source>
        <strain evidence="7 8">KACC14197</strain>
    </source>
</reference>
<keyword evidence="4" id="KW-0597">Phosphoprotein</keyword>
<dbReference type="Pfam" id="PF00072">
    <property type="entry name" value="Response_reg"/>
    <property type="match status" value="1"/>
</dbReference>
<evidence type="ECO:0000259" key="6">
    <source>
        <dbReference type="PROSITE" id="PS50110"/>
    </source>
</evidence>
<evidence type="ECO:0000313" key="7">
    <source>
        <dbReference type="EMBL" id="MEK8130577.1"/>
    </source>
</evidence>
<dbReference type="Proteomes" id="UP001469365">
    <property type="component" value="Unassembled WGS sequence"/>
</dbReference>
<dbReference type="SUPFAM" id="SSF52172">
    <property type="entry name" value="CheY-like"/>
    <property type="match status" value="1"/>
</dbReference>
<name>A0ABU9DNY7_9BACL</name>
<accession>A0ABU9DNY7</accession>
<dbReference type="PROSITE" id="PS01124">
    <property type="entry name" value="HTH_ARAC_FAMILY_2"/>
    <property type="match status" value="1"/>
</dbReference>
<evidence type="ECO:0000256" key="4">
    <source>
        <dbReference type="PROSITE-ProRule" id="PRU00169"/>
    </source>
</evidence>
<evidence type="ECO:0000259" key="5">
    <source>
        <dbReference type="PROSITE" id="PS01124"/>
    </source>
</evidence>
<dbReference type="RefSeq" id="WP_341417713.1">
    <property type="nucleotide sequence ID" value="NZ_JBBPCC010000015.1"/>
</dbReference>
<dbReference type="Pfam" id="PF12833">
    <property type="entry name" value="HTH_18"/>
    <property type="match status" value="1"/>
</dbReference>
<dbReference type="EMBL" id="JBBPCC010000015">
    <property type="protein sequence ID" value="MEK8130577.1"/>
    <property type="molecule type" value="Genomic_DNA"/>
</dbReference>
<feature type="domain" description="Response regulatory" evidence="6">
    <location>
        <begin position="3"/>
        <end position="120"/>
    </location>
</feature>
<dbReference type="PROSITE" id="PS50110">
    <property type="entry name" value="RESPONSE_REGULATORY"/>
    <property type="match status" value="1"/>
</dbReference>
<dbReference type="PRINTS" id="PR00032">
    <property type="entry name" value="HTHARAC"/>
</dbReference>
<dbReference type="Gene3D" id="3.40.50.2300">
    <property type="match status" value="1"/>
</dbReference>
<dbReference type="SUPFAM" id="SSF46689">
    <property type="entry name" value="Homeodomain-like"/>
    <property type="match status" value="2"/>
</dbReference>
<feature type="domain" description="HTH araC/xylS-type" evidence="5">
    <location>
        <begin position="264"/>
        <end position="362"/>
    </location>
</feature>
<dbReference type="InterPro" id="IPR018060">
    <property type="entry name" value="HTH_AraC"/>
</dbReference>
<feature type="modified residue" description="4-aspartylphosphate" evidence="4">
    <location>
        <position position="55"/>
    </location>
</feature>
<dbReference type="InterPro" id="IPR001789">
    <property type="entry name" value="Sig_transdc_resp-reg_receiver"/>
</dbReference>
<dbReference type="Gene3D" id="1.10.10.60">
    <property type="entry name" value="Homeodomain-like"/>
    <property type="match status" value="2"/>
</dbReference>
<protein>
    <submittedName>
        <fullName evidence="7">Response regulator</fullName>
    </submittedName>
</protein>
<evidence type="ECO:0000256" key="1">
    <source>
        <dbReference type="ARBA" id="ARBA00023015"/>
    </source>
</evidence>
<keyword evidence="2" id="KW-0238">DNA-binding</keyword>
<evidence type="ECO:0000313" key="8">
    <source>
        <dbReference type="Proteomes" id="UP001469365"/>
    </source>
</evidence>
<dbReference type="InterPro" id="IPR011006">
    <property type="entry name" value="CheY-like_superfamily"/>
</dbReference>
<keyword evidence="1" id="KW-0805">Transcription regulation</keyword>
<keyword evidence="8" id="KW-1185">Reference proteome</keyword>
<gene>
    <name evidence="7" type="ORF">WMW72_21965</name>
</gene>
<dbReference type="InterPro" id="IPR020449">
    <property type="entry name" value="Tscrpt_reg_AraC-type_HTH"/>
</dbReference>
<comment type="caution">
    <text evidence="7">The sequence shown here is derived from an EMBL/GenBank/DDBJ whole genome shotgun (WGS) entry which is preliminary data.</text>
</comment>